<evidence type="ECO:0000256" key="5">
    <source>
        <dbReference type="ARBA" id="ARBA00011895"/>
    </source>
</evidence>
<comment type="cofactor">
    <cofactor evidence="1 15">
        <name>Mg(2+)</name>
        <dbReference type="ChEBI" id="CHEBI:18420"/>
    </cofactor>
</comment>
<comment type="catalytic activity">
    <reaction evidence="13">
        <text>GMP + diphosphate = guanine + 5-phospho-alpha-D-ribose 1-diphosphate</text>
        <dbReference type="Rhea" id="RHEA:25424"/>
        <dbReference type="ChEBI" id="CHEBI:16235"/>
        <dbReference type="ChEBI" id="CHEBI:33019"/>
        <dbReference type="ChEBI" id="CHEBI:58017"/>
        <dbReference type="ChEBI" id="CHEBI:58115"/>
        <dbReference type="EC" id="2.4.2.8"/>
    </reaction>
    <physiologicalReaction direction="right-to-left" evidence="13">
        <dbReference type="Rhea" id="RHEA:25426"/>
    </physiologicalReaction>
</comment>
<dbReference type="SUPFAM" id="SSF53271">
    <property type="entry name" value="PRTase-like"/>
    <property type="match status" value="1"/>
</dbReference>
<evidence type="ECO:0000256" key="9">
    <source>
        <dbReference type="ARBA" id="ARBA00022723"/>
    </source>
</evidence>
<keyword evidence="18" id="KW-1185">Reference proteome</keyword>
<dbReference type="InterPro" id="IPR029057">
    <property type="entry name" value="PRTase-like"/>
</dbReference>
<evidence type="ECO:0000256" key="4">
    <source>
        <dbReference type="ARBA" id="ARBA00008391"/>
    </source>
</evidence>
<evidence type="ECO:0000256" key="8">
    <source>
        <dbReference type="ARBA" id="ARBA00022679"/>
    </source>
</evidence>
<comment type="pathway">
    <text evidence="3 15">Purine metabolism; IMP biosynthesis via salvage pathway; IMP from hypoxanthine: step 1/1.</text>
</comment>
<protein>
    <recommendedName>
        <fullName evidence="5 15">Hypoxanthine phosphoribosyltransferase</fullName>
        <ecNumber evidence="5 15">2.4.2.8</ecNumber>
    </recommendedName>
</protein>
<dbReference type="Proteomes" id="UP000829517">
    <property type="component" value="Unassembled WGS sequence"/>
</dbReference>
<evidence type="ECO:0000256" key="2">
    <source>
        <dbReference type="ARBA" id="ARBA00004496"/>
    </source>
</evidence>
<dbReference type="Gene3D" id="3.40.50.2020">
    <property type="match status" value="1"/>
</dbReference>
<dbReference type="PANTHER" id="PTHR43340:SF1">
    <property type="entry name" value="HYPOXANTHINE PHOSPHORIBOSYLTRANSFERASE"/>
    <property type="match status" value="1"/>
</dbReference>
<comment type="subcellular location">
    <subcellularLocation>
        <location evidence="2 15">Cytoplasm</location>
    </subcellularLocation>
</comment>
<sequence>MIKLHDKYFEPFISAEEIDAAIKKMVEKVKADFKDETPIFICVLNGAFMFASDFIKKYDQDCEISFVKMSSYQGMSSTGIVKTLIDVPDTVENRSVVILEDVIDTGNTVKELVSIFSRINVKRFKIASMFYKPEIYSGEYNIDYVGIEIPDKFIVGYGLDYDELGRNLPEVYKIKE</sequence>
<keyword evidence="10 15" id="KW-0660">Purine salvage</keyword>
<evidence type="ECO:0000256" key="1">
    <source>
        <dbReference type="ARBA" id="ARBA00001946"/>
    </source>
</evidence>
<gene>
    <name evidence="17" type="primary">hpt</name>
    <name evidence="17" type="ORF">JM658_04210</name>
</gene>
<evidence type="ECO:0000256" key="13">
    <source>
        <dbReference type="ARBA" id="ARBA00048811"/>
    </source>
</evidence>
<keyword evidence="9 15" id="KW-0479">Metal-binding</keyword>
<evidence type="ECO:0000256" key="7">
    <source>
        <dbReference type="ARBA" id="ARBA00022676"/>
    </source>
</evidence>
<dbReference type="GO" id="GO:0016757">
    <property type="term" value="F:glycosyltransferase activity"/>
    <property type="evidence" value="ECO:0007669"/>
    <property type="project" value="UniProtKB-KW"/>
</dbReference>
<evidence type="ECO:0000256" key="11">
    <source>
        <dbReference type="ARBA" id="ARBA00022741"/>
    </source>
</evidence>
<reference evidence="17 18" key="1">
    <citation type="submission" date="2021-01" db="EMBL/GenBank/DDBJ databases">
        <title>Genome sequencing of Joostella atrarenae M1-2 (= KCTC 23194).</title>
        <authorList>
            <person name="Zakaria M.R."/>
            <person name="Lam M.Q."/>
            <person name="Chong C.S."/>
        </authorList>
    </citation>
    <scope>NUCLEOTIDE SEQUENCE [LARGE SCALE GENOMIC DNA]</scope>
    <source>
        <strain evidence="17 18">M1-2</strain>
    </source>
</reference>
<evidence type="ECO:0000256" key="14">
    <source>
        <dbReference type="ARBA" id="ARBA00049402"/>
    </source>
</evidence>
<dbReference type="InterPro" id="IPR000836">
    <property type="entry name" value="PRTase_dom"/>
</dbReference>
<proteinExistence type="inferred from homology"/>
<dbReference type="InterPro" id="IPR005904">
    <property type="entry name" value="Hxn_phspho_trans"/>
</dbReference>
<keyword evidence="6 15" id="KW-0963">Cytoplasm</keyword>
<evidence type="ECO:0000259" key="16">
    <source>
        <dbReference type="Pfam" id="PF00156"/>
    </source>
</evidence>
<dbReference type="EC" id="2.4.2.8" evidence="5 15"/>
<dbReference type="NCBIfam" id="TIGR01203">
    <property type="entry name" value="HGPRTase"/>
    <property type="match status" value="1"/>
</dbReference>
<feature type="domain" description="Phosphoribosyltransferase" evidence="16">
    <location>
        <begin position="15"/>
        <end position="161"/>
    </location>
</feature>
<evidence type="ECO:0000256" key="6">
    <source>
        <dbReference type="ARBA" id="ARBA00022490"/>
    </source>
</evidence>
<evidence type="ECO:0000256" key="3">
    <source>
        <dbReference type="ARBA" id="ARBA00004669"/>
    </source>
</evidence>
<dbReference type="InterPro" id="IPR050408">
    <property type="entry name" value="HGPRT"/>
</dbReference>
<keyword evidence="7 15" id="KW-0328">Glycosyltransferase</keyword>
<keyword evidence="8 15" id="KW-0808">Transferase</keyword>
<comment type="catalytic activity">
    <reaction evidence="14">
        <text>IMP + diphosphate = hypoxanthine + 5-phospho-alpha-D-ribose 1-diphosphate</text>
        <dbReference type="Rhea" id="RHEA:17973"/>
        <dbReference type="ChEBI" id="CHEBI:17368"/>
        <dbReference type="ChEBI" id="CHEBI:33019"/>
        <dbReference type="ChEBI" id="CHEBI:58017"/>
        <dbReference type="ChEBI" id="CHEBI:58053"/>
        <dbReference type="EC" id="2.4.2.8"/>
    </reaction>
    <physiologicalReaction direction="right-to-left" evidence="14">
        <dbReference type="Rhea" id="RHEA:17975"/>
    </physiologicalReaction>
</comment>
<dbReference type="Pfam" id="PF00156">
    <property type="entry name" value="Pribosyltran"/>
    <property type="match status" value="1"/>
</dbReference>
<name>A0ABS9J0Q9_9FLAO</name>
<evidence type="ECO:0000256" key="10">
    <source>
        <dbReference type="ARBA" id="ARBA00022726"/>
    </source>
</evidence>
<organism evidence="17 18">
    <name type="scientific">Joostella atrarenae</name>
    <dbReference type="NCBI Taxonomy" id="679257"/>
    <lineage>
        <taxon>Bacteria</taxon>
        <taxon>Pseudomonadati</taxon>
        <taxon>Bacteroidota</taxon>
        <taxon>Flavobacteriia</taxon>
        <taxon>Flavobacteriales</taxon>
        <taxon>Flavobacteriaceae</taxon>
        <taxon>Joostella</taxon>
    </lineage>
</organism>
<comment type="caution">
    <text evidence="17">The sequence shown here is derived from an EMBL/GenBank/DDBJ whole genome shotgun (WGS) entry which is preliminary data.</text>
</comment>
<dbReference type="CDD" id="cd06223">
    <property type="entry name" value="PRTases_typeI"/>
    <property type="match status" value="1"/>
</dbReference>
<keyword evidence="12 15" id="KW-0460">Magnesium</keyword>
<dbReference type="RefSeq" id="WP_317207849.1">
    <property type="nucleotide sequence ID" value="NZ_JAETXX010000001.1"/>
</dbReference>
<evidence type="ECO:0000256" key="15">
    <source>
        <dbReference type="RuleBase" id="RU364099"/>
    </source>
</evidence>
<accession>A0ABS9J0Q9</accession>
<keyword evidence="11 15" id="KW-0547">Nucleotide-binding</keyword>
<evidence type="ECO:0000256" key="12">
    <source>
        <dbReference type="ARBA" id="ARBA00022842"/>
    </source>
</evidence>
<comment type="similarity">
    <text evidence="4 15">Belongs to the purine/pyrimidine phosphoribosyltransferase family.</text>
</comment>
<evidence type="ECO:0000313" key="17">
    <source>
        <dbReference type="EMBL" id="MCF8714023.1"/>
    </source>
</evidence>
<dbReference type="PANTHER" id="PTHR43340">
    <property type="entry name" value="HYPOXANTHINE-GUANINE PHOSPHORIBOSYLTRANSFERASE"/>
    <property type="match status" value="1"/>
</dbReference>
<evidence type="ECO:0000313" key="18">
    <source>
        <dbReference type="Proteomes" id="UP000829517"/>
    </source>
</evidence>
<dbReference type="EMBL" id="JAETXX010000001">
    <property type="protein sequence ID" value="MCF8714023.1"/>
    <property type="molecule type" value="Genomic_DNA"/>
</dbReference>